<dbReference type="PROSITE" id="PS51118">
    <property type="entry name" value="HTH_HXLR"/>
    <property type="match status" value="1"/>
</dbReference>
<dbReference type="EMBL" id="JBHSMI010000023">
    <property type="protein sequence ID" value="MFC5403210.1"/>
    <property type="molecule type" value="Genomic_DNA"/>
</dbReference>
<dbReference type="InterPro" id="IPR036388">
    <property type="entry name" value="WH-like_DNA-bd_sf"/>
</dbReference>
<comment type="caution">
    <text evidence="5">The sequence shown here is derived from an EMBL/GenBank/DDBJ whole genome shotgun (WGS) entry which is preliminary data.</text>
</comment>
<evidence type="ECO:0000313" key="5">
    <source>
        <dbReference type="EMBL" id="MFC5403210.1"/>
    </source>
</evidence>
<evidence type="ECO:0000313" key="6">
    <source>
        <dbReference type="Proteomes" id="UP001596113"/>
    </source>
</evidence>
<keyword evidence="6" id="KW-1185">Reference proteome</keyword>
<reference evidence="6" key="1">
    <citation type="journal article" date="2019" name="Int. J. Syst. Evol. Microbiol.">
        <title>The Global Catalogue of Microorganisms (GCM) 10K type strain sequencing project: providing services to taxonomists for standard genome sequencing and annotation.</title>
        <authorList>
            <consortium name="The Broad Institute Genomics Platform"/>
            <consortium name="The Broad Institute Genome Sequencing Center for Infectious Disease"/>
            <person name="Wu L."/>
            <person name="Ma J."/>
        </authorList>
    </citation>
    <scope>NUCLEOTIDE SEQUENCE [LARGE SCALE GENOMIC DNA]</scope>
    <source>
        <strain evidence="6">CGMCC 1.18575</strain>
    </source>
</reference>
<dbReference type="RefSeq" id="WP_378132365.1">
    <property type="nucleotide sequence ID" value="NZ_JBHSMI010000023.1"/>
</dbReference>
<keyword evidence="1" id="KW-0805">Transcription regulation</keyword>
<dbReference type="PANTHER" id="PTHR33204">
    <property type="entry name" value="TRANSCRIPTIONAL REGULATOR, MARR FAMILY"/>
    <property type="match status" value="1"/>
</dbReference>
<evidence type="ECO:0000259" key="4">
    <source>
        <dbReference type="PROSITE" id="PS51118"/>
    </source>
</evidence>
<dbReference type="Pfam" id="PF01638">
    <property type="entry name" value="HxlR"/>
    <property type="match status" value="1"/>
</dbReference>
<dbReference type="Proteomes" id="UP001596113">
    <property type="component" value="Unassembled WGS sequence"/>
</dbReference>
<keyword evidence="3" id="KW-0804">Transcription</keyword>
<evidence type="ECO:0000256" key="2">
    <source>
        <dbReference type="ARBA" id="ARBA00023125"/>
    </source>
</evidence>
<gene>
    <name evidence="5" type="ORF">ACFPOF_10770</name>
</gene>
<feature type="domain" description="HTH hxlR-type" evidence="4">
    <location>
        <begin position="10"/>
        <end position="109"/>
    </location>
</feature>
<evidence type="ECO:0000256" key="1">
    <source>
        <dbReference type="ARBA" id="ARBA00023015"/>
    </source>
</evidence>
<name>A0ABW0HPQ7_9BACL</name>
<dbReference type="SUPFAM" id="SSF46785">
    <property type="entry name" value="Winged helix' DNA-binding domain"/>
    <property type="match status" value="1"/>
</dbReference>
<protein>
    <submittedName>
        <fullName evidence="5">Winged helix-turn-helix transcriptional regulator</fullName>
    </submittedName>
</protein>
<accession>A0ABW0HPQ7</accession>
<sequence>MKRSNNKSHCPINFALETFGDSWSLLIIRDIVYFGKKTYGEFLESEEGISSNILASRLAQLESNGILVKKPHEADKRKELYSLTDKGLNLIPILIDMAHWGAYYDSETDAPRKWIDAVQADREAMIRLIRDTVRDDGSIFCGPNSVIAKLEMTF</sequence>
<keyword evidence="2" id="KW-0238">DNA-binding</keyword>
<organism evidence="5 6">
    <name type="scientific">Cohnella soli</name>
    <dbReference type="NCBI Taxonomy" id="425005"/>
    <lineage>
        <taxon>Bacteria</taxon>
        <taxon>Bacillati</taxon>
        <taxon>Bacillota</taxon>
        <taxon>Bacilli</taxon>
        <taxon>Bacillales</taxon>
        <taxon>Paenibacillaceae</taxon>
        <taxon>Cohnella</taxon>
    </lineage>
</organism>
<evidence type="ECO:0000256" key="3">
    <source>
        <dbReference type="ARBA" id="ARBA00023163"/>
    </source>
</evidence>
<dbReference type="InterPro" id="IPR002577">
    <property type="entry name" value="HTH_HxlR"/>
</dbReference>
<dbReference type="Gene3D" id="1.10.10.10">
    <property type="entry name" value="Winged helix-like DNA-binding domain superfamily/Winged helix DNA-binding domain"/>
    <property type="match status" value="1"/>
</dbReference>
<dbReference type="PANTHER" id="PTHR33204:SF37">
    <property type="entry name" value="HTH-TYPE TRANSCRIPTIONAL REGULATOR YODB"/>
    <property type="match status" value="1"/>
</dbReference>
<dbReference type="InterPro" id="IPR036390">
    <property type="entry name" value="WH_DNA-bd_sf"/>
</dbReference>
<proteinExistence type="predicted"/>